<evidence type="ECO:0000313" key="2">
    <source>
        <dbReference type="EMBL" id="MBA4535851.1"/>
    </source>
</evidence>
<dbReference type="InterPro" id="IPR025571">
    <property type="entry name" value="YqfQ"/>
</dbReference>
<evidence type="ECO:0008006" key="6">
    <source>
        <dbReference type="Google" id="ProtNLM"/>
    </source>
</evidence>
<proteinExistence type="predicted"/>
<comment type="caution">
    <text evidence="3">The sequence shown here is derived from an EMBL/GenBank/DDBJ whole genome shotgun (WGS) entry which is preliminary data.</text>
</comment>
<dbReference type="EMBL" id="JACEIO010000002">
    <property type="protein sequence ID" value="MBA4535851.1"/>
    <property type="molecule type" value="Genomic_DNA"/>
</dbReference>
<dbReference type="Pfam" id="PF14181">
    <property type="entry name" value="YqfQ"/>
    <property type="match status" value="1"/>
</dbReference>
<dbReference type="Proteomes" id="UP000570010">
    <property type="component" value="Unassembled WGS sequence"/>
</dbReference>
<protein>
    <recommendedName>
        <fullName evidence="6">YqfQ-like protein</fullName>
    </recommendedName>
</protein>
<accession>A0A6B3VXG9</accession>
<dbReference type="AlphaFoldDB" id="A0A6B3VXG9"/>
<name>A0A6B3VXG9_9BACI</name>
<evidence type="ECO:0000256" key="1">
    <source>
        <dbReference type="SAM" id="MobiDB-lite"/>
    </source>
</evidence>
<keyword evidence="4" id="KW-1185">Reference proteome</keyword>
<organism evidence="3 4">
    <name type="scientific">Bacillus aquiflavi</name>
    <dbReference type="NCBI Taxonomy" id="2672567"/>
    <lineage>
        <taxon>Bacteria</taxon>
        <taxon>Bacillati</taxon>
        <taxon>Bacillota</taxon>
        <taxon>Bacilli</taxon>
        <taxon>Bacillales</taxon>
        <taxon>Bacillaceae</taxon>
        <taxon>Bacillus</taxon>
    </lineage>
</organism>
<sequence length="203" mass="21743">MPPIQRGPFHGRGAMPSFMNNRMGRGLFGGAQQMNPRGMQQAGGLFRGPQQTKQGGGLLSRLLGGGGKTSGVAGMNPVGRTAGTGGGGGSFLQSLSNPSAISGFLNNTQQVLKTAQSLGPMIQQYGPLVKNLPAMWKLFRGLKDAPDASEEEKKDESTDETKDESKDESKDEKKDNTIKNSKQIETEEKEEIEKGISMPKLYI</sequence>
<dbReference type="EMBL" id="JAAIWN010000002">
    <property type="protein sequence ID" value="NEY80226.1"/>
    <property type="molecule type" value="Genomic_DNA"/>
</dbReference>
<evidence type="ECO:0000313" key="3">
    <source>
        <dbReference type="EMBL" id="NEY80226.1"/>
    </source>
</evidence>
<feature type="compositionally biased region" description="Basic and acidic residues" evidence="1">
    <location>
        <begin position="145"/>
        <end position="194"/>
    </location>
</feature>
<evidence type="ECO:0000313" key="5">
    <source>
        <dbReference type="Proteomes" id="UP000570010"/>
    </source>
</evidence>
<dbReference type="Proteomes" id="UP000472971">
    <property type="component" value="Unassembled WGS sequence"/>
</dbReference>
<reference evidence="3 4" key="1">
    <citation type="submission" date="2020-02" db="EMBL/GenBank/DDBJ databases">
        <title>Bacillus aquiflavi sp. nov., isolated from yellow water of strong flavor Chinese baijiu in Yibin region of China.</title>
        <authorList>
            <person name="Xie J."/>
        </authorList>
    </citation>
    <scope>NUCLEOTIDE SEQUENCE [LARGE SCALE GENOMIC DNA]</scope>
    <source>
        <strain evidence="3 4">3H-10</strain>
    </source>
</reference>
<feature type="region of interest" description="Disordered" evidence="1">
    <location>
        <begin position="145"/>
        <end position="203"/>
    </location>
</feature>
<reference evidence="2 5" key="2">
    <citation type="submission" date="2020-07" db="EMBL/GenBank/DDBJ databases">
        <authorList>
            <person name="Feng H."/>
        </authorList>
    </citation>
    <scope>NUCLEOTIDE SEQUENCE [LARGE SCALE GENOMIC DNA]</scope>
    <source>
        <strain evidence="5">s-12</strain>
        <strain evidence="2">S-12</strain>
    </source>
</reference>
<gene>
    <name evidence="3" type="ORF">G4D64_01530</name>
    <name evidence="2" type="ORF">H1Z61_01535</name>
</gene>
<evidence type="ECO:0000313" key="4">
    <source>
        <dbReference type="Proteomes" id="UP000472971"/>
    </source>
</evidence>
<dbReference type="RefSeq" id="WP_163239414.1">
    <property type="nucleotide sequence ID" value="NZ_CP082780.1"/>
</dbReference>